<proteinExistence type="predicted"/>
<dbReference type="InParanoid" id="A0A5C3NRE7"/>
<feature type="region of interest" description="Disordered" evidence="1">
    <location>
        <begin position="270"/>
        <end position="319"/>
    </location>
</feature>
<feature type="region of interest" description="Disordered" evidence="1">
    <location>
        <begin position="334"/>
        <end position="519"/>
    </location>
</feature>
<feature type="compositionally biased region" description="Low complexity" evidence="1">
    <location>
        <begin position="389"/>
        <end position="404"/>
    </location>
</feature>
<reference evidence="2 3" key="1">
    <citation type="journal article" date="2019" name="Nat. Ecol. Evol.">
        <title>Megaphylogeny resolves global patterns of mushroom evolution.</title>
        <authorList>
            <person name="Varga T."/>
            <person name="Krizsan K."/>
            <person name="Foldi C."/>
            <person name="Dima B."/>
            <person name="Sanchez-Garcia M."/>
            <person name="Sanchez-Ramirez S."/>
            <person name="Szollosi G.J."/>
            <person name="Szarkandi J.G."/>
            <person name="Papp V."/>
            <person name="Albert L."/>
            <person name="Andreopoulos W."/>
            <person name="Angelini C."/>
            <person name="Antonin V."/>
            <person name="Barry K.W."/>
            <person name="Bougher N.L."/>
            <person name="Buchanan P."/>
            <person name="Buyck B."/>
            <person name="Bense V."/>
            <person name="Catcheside P."/>
            <person name="Chovatia M."/>
            <person name="Cooper J."/>
            <person name="Damon W."/>
            <person name="Desjardin D."/>
            <person name="Finy P."/>
            <person name="Geml J."/>
            <person name="Haridas S."/>
            <person name="Hughes K."/>
            <person name="Justo A."/>
            <person name="Karasinski D."/>
            <person name="Kautmanova I."/>
            <person name="Kiss B."/>
            <person name="Kocsube S."/>
            <person name="Kotiranta H."/>
            <person name="LaButti K.M."/>
            <person name="Lechner B.E."/>
            <person name="Liimatainen K."/>
            <person name="Lipzen A."/>
            <person name="Lukacs Z."/>
            <person name="Mihaltcheva S."/>
            <person name="Morgado L.N."/>
            <person name="Niskanen T."/>
            <person name="Noordeloos M.E."/>
            <person name="Ohm R.A."/>
            <person name="Ortiz-Santana B."/>
            <person name="Ovrebo C."/>
            <person name="Racz N."/>
            <person name="Riley R."/>
            <person name="Savchenko A."/>
            <person name="Shiryaev A."/>
            <person name="Soop K."/>
            <person name="Spirin V."/>
            <person name="Szebenyi C."/>
            <person name="Tomsovsky M."/>
            <person name="Tulloss R.E."/>
            <person name="Uehling J."/>
            <person name="Grigoriev I.V."/>
            <person name="Vagvolgyi C."/>
            <person name="Papp T."/>
            <person name="Martin F.M."/>
            <person name="Miettinen O."/>
            <person name="Hibbett D.S."/>
            <person name="Nagy L.G."/>
        </authorList>
    </citation>
    <scope>NUCLEOTIDE SEQUENCE [LARGE SCALE GENOMIC DNA]</scope>
    <source>
        <strain evidence="2 3">HHB13444</strain>
    </source>
</reference>
<feature type="compositionally biased region" description="Low complexity" evidence="1">
    <location>
        <begin position="24"/>
        <end position="42"/>
    </location>
</feature>
<dbReference type="Proteomes" id="UP000308197">
    <property type="component" value="Unassembled WGS sequence"/>
</dbReference>
<evidence type="ECO:0000256" key="1">
    <source>
        <dbReference type="SAM" id="MobiDB-lite"/>
    </source>
</evidence>
<evidence type="ECO:0000313" key="2">
    <source>
        <dbReference type="EMBL" id="TFK78520.1"/>
    </source>
</evidence>
<keyword evidence="3" id="KW-1185">Reference proteome</keyword>
<organism evidence="2 3">
    <name type="scientific">Polyporus arcularius HHB13444</name>
    <dbReference type="NCBI Taxonomy" id="1314778"/>
    <lineage>
        <taxon>Eukaryota</taxon>
        <taxon>Fungi</taxon>
        <taxon>Dikarya</taxon>
        <taxon>Basidiomycota</taxon>
        <taxon>Agaricomycotina</taxon>
        <taxon>Agaricomycetes</taxon>
        <taxon>Polyporales</taxon>
        <taxon>Polyporaceae</taxon>
        <taxon>Polyporus</taxon>
    </lineage>
</organism>
<feature type="compositionally biased region" description="Polar residues" evidence="1">
    <location>
        <begin position="10"/>
        <end position="22"/>
    </location>
</feature>
<evidence type="ECO:0000313" key="3">
    <source>
        <dbReference type="Proteomes" id="UP000308197"/>
    </source>
</evidence>
<dbReference type="EMBL" id="ML212483">
    <property type="protein sequence ID" value="TFK78520.1"/>
    <property type="molecule type" value="Genomic_DNA"/>
</dbReference>
<protein>
    <submittedName>
        <fullName evidence="2">Uncharacterized protein</fullName>
    </submittedName>
</protein>
<name>A0A5C3NRE7_9APHY</name>
<feature type="compositionally biased region" description="Polar residues" evidence="1">
    <location>
        <begin position="379"/>
        <end position="388"/>
    </location>
</feature>
<feature type="compositionally biased region" description="Polar residues" evidence="1">
    <location>
        <begin position="440"/>
        <end position="460"/>
    </location>
</feature>
<feature type="compositionally biased region" description="Low complexity" evidence="1">
    <location>
        <begin position="352"/>
        <end position="377"/>
    </location>
</feature>
<accession>A0A5C3NRE7</accession>
<dbReference type="AlphaFoldDB" id="A0A5C3NRE7"/>
<sequence>MHAEIAQEGHVNTSRFRTSVTTGAPPNAAASSSSSTARPSSALEVQSGTTTILVHLIPFKHPLGDDAADGSSAWPKRVPFAWKTKEYDTLVQLCHDFNMVFPVELPTIGPAWEQLYQQVMAHCREEELVLTGYRDDVDPEGPNYMPFALLTSGPAKGTSAARRFAVDTSLNPETFTIKSLTAKTFSSPPYAKKSPPTWAKLPFIRLVPRFGDIHSHLGRFDLYAARHPGLRDYMDVQCKYATHPCFPMRVLAGLNMPHFVAECGRACPVPPAARSPERVPSPYPGEAEQRLLDQPYPPLDELDDDAHARSPSPSDQVSPRSFLYQSLPMETHEHPAFEFPPSALRPEPPAPRSARMSTGGRAPRQQASASASRPPSRIQALSSFNGQGSNALASSSTSAPPLNAVASVSGSDHGPHSTAAPSGSLSAHHTGLDAPRTRMPTCSSMTEASTSTSFPRSGSRPTVGRESSDSDYVPSDDEVTVPSVRPRDEDDEAASRPSTRARHTSPAPPVPPALPELQPTRVRETDVPLAMPSEAALDAWTRRIINSVPVEIYHVNRPAINAPDVESAARVLLFLIEWQFTHNVQSATRAAQDAFRQALTDSCGPANTCSLTTHYMLLRNARTLGIRVGAGLGAGVQRSVLRAAVDIVVHDQACWQEMGRYYIPTIHLDGVTTVSARIAKMKTAGFLSMLHLLAGLGGPHPISPFLLLLAIVGRERACLVDAPLWRVLDVELYERFRPWWEYDGMSAVPVSDPRIFGLLTAASYDPRTLAGIVPSPDTLTNMERSMVSAALFGAPNVSSFVDFQAFRDGMSVAVLPLATLEGLFVWRARDYVARLCNQRLEDVEWLLSKLVFSSPLNRKKIDEAAATSNEVSQDYIDITFESAFEDRVRFYLVQPGHPDHDEVKAMVGAERFQREREDPVLRARLFLQTIHGCDLVPMDPDIQFTVGVS</sequence>
<feature type="region of interest" description="Disordered" evidence="1">
    <location>
        <begin position="1"/>
        <end position="44"/>
    </location>
</feature>
<gene>
    <name evidence="2" type="ORF">K466DRAFT_606910</name>
</gene>
<feature type="compositionally biased region" description="Pro residues" evidence="1">
    <location>
        <begin position="270"/>
        <end position="283"/>
    </location>
</feature>